<sequence>MALRACVWNIDFMEPEALQCLGWHYADRLYHRIKETWVKDARSDFVFVIANSVYSRTSTFETWMLFLKAFPEEIDRHATFGVFEKCVKGTYLPLQLPSVVDRLAKLDISMLTFLCLQNFFLTIDHLIALTKLDKLAVLVLERKIRYDGRVHDAAPDHTLRDWGRSVYESGAFKKLKVLVFGDFGHDRNAVLKGVSCFPVLDLVGILDDPAREIHTPQDKVQEWYGKCPPASPKRYHVQGTMTALR</sequence>
<evidence type="ECO:0000313" key="1">
    <source>
        <dbReference type="EMBL" id="KAF1839710.1"/>
    </source>
</evidence>
<name>A0A6A5KU34_9PLEO</name>
<keyword evidence="2" id="KW-1185">Reference proteome</keyword>
<dbReference type="OrthoDB" id="5273928at2759"/>
<protein>
    <submittedName>
        <fullName evidence="1">Uncharacterized protein</fullName>
    </submittedName>
</protein>
<organism evidence="1 2">
    <name type="scientific">Decorospora gaudefroyi</name>
    <dbReference type="NCBI Taxonomy" id="184978"/>
    <lineage>
        <taxon>Eukaryota</taxon>
        <taxon>Fungi</taxon>
        <taxon>Dikarya</taxon>
        <taxon>Ascomycota</taxon>
        <taxon>Pezizomycotina</taxon>
        <taxon>Dothideomycetes</taxon>
        <taxon>Pleosporomycetidae</taxon>
        <taxon>Pleosporales</taxon>
        <taxon>Pleosporineae</taxon>
        <taxon>Pleosporaceae</taxon>
        <taxon>Decorospora</taxon>
    </lineage>
</organism>
<evidence type="ECO:0000313" key="2">
    <source>
        <dbReference type="Proteomes" id="UP000800040"/>
    </source>
</evidence>
<dbReference type="AlphaFoldDB" id="A0A6A5KU34"/>
<dbReference type="EMBL" id="ML975244">
    <property type="protein sequence ID" value="KAF1839710.1"/>
    <property type="molecule type" value="Genomic_DNA"/>
</dbReference>
<accession>A0A6A5KU34</accession>
<gene>
    <name evidence="1" type="ORF">BDW02DRAFT_563766</name>
</gene>
<proteinExistence type="predicted"/>
<dbReference type="Proteomes" id="UP000800040">
    <property type="component" value="Unassembled WGS sequence"/>
</dbReference>
<reference evidence="1" key="1">
    <citation type="submission" date="2020-01" db="EMBL/GenBank/DDBJ databases">
        <authorList>
            <consortium name="DOE Joint Genome Institute"/>
            <person name="Haridas S."/>
            <person name="Albert R."/>
            <person name="Binder M."/>
            <person name="Bloem J."/>
            <person name="Labutti K."/>
            <person name="Salamov A."/>
            <person name="Andreopoulos B."/>
            <person name="Baker S.E."/>
            <person name="Barry K."/>
            <person name="Bills G."/>
            <person name="Bluhm B.H."/>
            <person name="Cannon C."/>
            <person name="Castanera R."/>
            <person name="Culley D.E."/>
            <person name="Daum C."/>
            <person name="Ezra D."/>
            <person name="Gonzalez J.B."/>
            <person name="Henrissat B."/>
            <person name="Kuo A."/>
            <person name="Liang C."/>
            <person name="Lipzen A."/>
            <person name="Lutzoni F."/>
            <person name="Magnuson J."/>
            <person name="Mondo S."/>
            <person name="Nolan M."/>
            <person name="Ohm R."/>
            <person name="Pangilinan J."/>
            <person name="Park H.-J."/>
            <person name="Ramirez L."/>
            <person name="Alfaro M."/>
            <person name="Sun H."/>
            <person name="Tritt A."/>
            <person name="Yoshinaga Y."/>
            <person name="Zwiers L.-H."/>
            <person name="Turgeon B.G."/>
            <person name="Goodwin S.B."/>
            <person name="Spatafora J.W."/>
            <person name="Crous P.W."/>
            <person name="Grigoriev I.V."/>
        </authorList>
    </citation>
    <scope>NUCLEOTIDE SEQUENCE</scope>
    <source>
        <strain evidence="1">P77</strain>
    </source>
</reference>